<sequence length="67" mass="7544">MNNDEVLQALSHLVGTPYEPSVKSTITEITGRPRVVGPNEMSTKEYDINRIHIRTDANQLIQGFSFN</sequence>
<dbReference type="Gene3D" id="3.30.10.10">
    <property type="entry name" value="Trypsin Inhibitor V, subunit A"/>
    <property type="match status" value="1"/>
</dbReference>
<dbReference type="EMBL" id="MINH01000021">
    <property type="protein sequence ID" value="POG05024.1"/>
    <property type="molecule type" value="Genomic_DNA"/>
</dbReference>
<dbReference type="AlphaFoldDB" id="A0A2S3WVF7"/>
<dbReference type="Proteomes" id="UP000237230">
    <property type="component" value="Unassembled WGS sequence"/>
</dbReference>
<reference evidence="1 2" key="1">
    <citation type="submission" date="2016-08" db="EMBL/GenBank/DDBJ databases">
        <authorList>
            <person name="Seilhamer J.J."/>
        </authorList>
    </citation>
    <scope>NUCLEOTIDE SEQUENCE [LARGE SCALE GENOMIC DNA]</scope>
    <source>
        <strain evidence="1 2">KH-21-114</strain>
    </source>
</reference>
<comment type="caution">
    <text evidence="1">The sequence shown here is derived from an EMBL/GenBank/DDBJ whole genome shotgun (WGS) entry which is preliminary data.</text>
</comment>
<gene>
    <name evidence="1" type="ORF">BGP84_19205</name>
</gene>
<dbReference type="RefSeq" id="WP_103448483.1">
    <property type="nucleotide sequence ID" value="NZ_MINH01000021.1"/>
</dbReference>
<name>A0A2S3WVF7_PSEPU</name>
<protein>
    <recommendedName>
        <fullName evidence="3">Peptidase inhibitor I78 family protein</fullName>
    </recommendedName>
</protein>
<proteinExistence type="predicted"/>
<organism evidence="1 2">
    <name type="scientific">Pseudomonas putida</name>
    <name type="common">Arthrobacter siderocapsulatus</name>
    <dbReference type="NCBI Taxonomy" id="303"/>
    <lineage>
        <taxon>Bacteria</taxon>
        <taxon>Pseudomonadati</taxon>
        <taxon>Pseudomonadota</taxon>
        <taxon>Gammaproteobacteria</taxon>
        <taxon>Pseudomonadales</taxon>
        <taxon>Pseudomonadaceae</taxon>
        <taxon>Pseudomonas</taxon>
    </lineage>
</organism>
<evidence type="ECO:0000313" key="2">
    <source>
        <dbReference type="Proteomes" id="UP000237230"/>
    </source>
</evidence>
<dbReference type="OrthoDB" id="6966003at2"/>
<accession>A0A2S3WVF7</accession>
<evidence type="ECO:0008006" key="3">
    <source>
        <dbReference type="Google" id="ProtNLM"/>
    </source>
</evidence>
<reference evidence="1 2" key="2">
    <citation type="submission" date="2018-03" db="EMBL/GenBank/DDBJ databases">
        <title>Draft genome of Pseudomonas putida strain KH-21-114.</title>
        <authorList>
            <person name="Yoshizawa S."/>
            <person name="Khan N.H."/>
            <person name="Nishimura M."/>
            <person name="Chiura H.X."/>
            <person name="Ogura Y."/>
            <person name="Hayashi T."/>
            <person name="Kogure K."/>
        </authorList>
    </citation>
    <scope>NUCLEOTIDE SEQUENCE [LARGE SCALE GENOMIC DNA]</scope>
    <source>
        <strain evidence="1 2">KH-21-114</strain>
    </source>
</reference>
<evidence type="ECO:0000313" key="1">
    <source>
        <dbReference type="EMBL" id="POG05024.1"/>
    </source>
</evidence>